<dbReference type="Proteomes" id="UP000012429">
    <property type="component" value="Unassembled WGS sequence"/>
</dbReference>
<sequence>MIDIYKHQGCRRPRELVVEDRDQAILERTAIGEPRQGIRIGDTLVLVQLLADLIHFLAALGDVLNHLFALCHRIAGGRGQDVYGAAQQIGAVVVPGADALASLAEKPVVAIECQLFLPQRTQNGIQFDRQAGMGIVENAACMAWKVFSADIVQFFLRGVAAEGRQFTSQRGIGADIGFIEKFVIPRNRCDPHGSHGVGNLPCHVGNLRLGRNRRTHR</sequence>
<gene>
    <name evidence="1" type="ORF">RHSP_51601</name>
</gene>
<protein>
    <submittedName>
        <fullName evidence="1">Uncharacterized protein</fullName>
    </submittedName>
</protein>
<keyword evidence="2" id="KW-1185">Reference proteome</keyword>
<dbReference type="AlphaFoldDB" id="N6UGF2"/>
<proteinExistence type="predicted"/>
<organism evidence="1 2">
    <name type="scientific">Rhizobium freirei PRF 81</name>
    <dbReference type="NCBI Taxonomy" id="363754"/>
    <lineage>
        <taxon>Bacteria</taxon>
        <taxon>Pseudomonadati</taxon>
        <taxon>Pseudomonadota</taxon>
        <taxon>Alphaproteobacteria</taxon>
        <taxon>Hyphomicrobiales</taxon>
        <taxon>Rhizobiaceae</taxon>
        <taxon>Rhizobium/Agrobacterium group</taxon>
        <taxon>Rhizobium</taxon>
    </lineage>
</organism>
<evidence type="ECO:0000313" key="2">
    <source>
        <dbReference type="Proteomes" id="UP000012429"/>
    </source>
</evidence>
<name>N6UGF2_9HYPH</name>
<comment type="caution">
    <text evidence="1">The sequence shown here is derived from an EMBL/GenBank/DDBJ whole genome shotgun (WGS) entry which is preliminary data.</text>
</comment>
<evidence type="ECO:0000313" key="1">
    <source>
        <dbReference type="EMBL" id="ENN89253.1"/>
    </source>
</evidence>
<reference evidence="1 2" key="1">
    <citation type="journal article" date="2012" name="BMC Genomics">
        <title>Genomic basis of broad host range and environmental adaptability of Rhizobium tropici CIAT 899 and Rhizobium sp. PRF 81 which are used in inoculants for common bean (Phaseolus vulgaris L.).</title>
        <authorList>
            <person name="Ormeno-Orrillo E."/>
            <person name="Menna P."/>
            <person name="Almeida L.G."/>
            <person name="Ollero F.J."/>
            <person name="Nicolas M.F."/>
            <person name="Pains Rodrigues E."/>
            <person name="Shigueyoshi Nakatani A."/>
            <person name="Silva Batista J.S."/>
            <person name="Oliveira Chueire L.M."/>
            <person name="Souza R.C."/>
            <person name="Ribeiro Vasconcelos A.T."/>
            <person name="Megias M."/>
            <person name="Hungria M."/>
            <person name="Martinez-Romero E."/>
        </authorList>
    </citation>
    <scope>NUCLEOTIDE SEQUENCE [LARGE SCALE GENOMIC DNA]</scope>
    <source>
        <strain evidence="1 2">PRF 81</strain>
    </source>
</reference>
<dbReference type="EMBL" id="AQHN01000010">
    <property type="protein sequence ID" value="ENN89253.1"/>
    <property type="molecule type" value="Genomic_DNA"/>
</dbReference>
<accession>N6UGF2</accession>